<comment type="caution">
    <text evidence="1">The sequence shown here is derived from an EMBL/GenBank/DDBJ whole genome shotgun (WGS) entry which is preliminary data.</text>
</comment>
<gene>
    <name evidence="1" type="ORF">Q2T77_11150</name>
</gene>
<evidence type="ECO:0000313" key="1">
    <source>
        <dbReference type="EMBL" id="MDO1532844.1"/>
    </source>
</evidence>
<dbReference type="RefSeq" id="WP_301808131.1">
    <property type="nucleotide sequence ID" value="NZ_JAUJZH010000006.1"/>
</dbReference>
<protein>
    <submittedName>
        <fullName evidence="1">Uncharacterized protein</fullName>
    </submittedName>
</protein>
<name>A0ABT8S1P0_9BURK</name>
<sequence>MNETQAGTERAKPDKLRLNNAQWRRLQSLAGASEEAAPVEASAVSSRLSSNGLVATDGRGSAYLTVYGLIRLSQGR</sequence>
<evidence type="ECO:0000313" key="2">
    <source>
        <dbReference type="Proteomes" id="UP001169027"/>
    </source>
</evidence>
<reference evidence="1" key="1">
    <citation type="submission" date="2023-06" db="EMBL/GenBank/DDBJ databases">
        <authorList>
            <person name="Jiang Y."/>
            <person name="Liu Q."/>
        </authorList>
    </citation>
    <scope>NUCLEOTIDE SEQUENCE</scope>
    <source>
        <strain evidence="1">CGMCC 1.12090</strain>
    </source>
</reference>
<keyword evidence="2" id="KW-1185">Reference proteome</keyword>
<accession>A0ABT8S1P0</accession>
<dbReference type="EMBL" id="JAUKVY010000006">
    <property type="protein sequence ID" value="MDO1532844.1"/>
    <property type="molecule type" value="Genomic_DNA"/>
</dbReference>
<organism evidence="1 2">
    <name type="scientific">Variovorax ginsengisoli</name>
    <dbReference type="NCBI Taxonomy" id="363844"/>
    <lineage>
        <taxon>Bacteria</taxon>
        <taxon>Pseudomonadati</taxon>
        <taxon>Pseudomonadota</taxon>
        <taxon>Betaproteobacteria</taxon>
        <taxon>Burkholderiales</taxon>
        <taxon>Comamonadaceae</taxon>
        <taxon>Variovorax</taxon>
    </lineage>
</organism>
<proteinExistence type="predicted"/>
<dbReference type="Proteomes" id="UP001169027">
    <property type="component" value="Unassembled WGS sequence"/>
</dbReference>